<dbReference type="InterPro" id="IPR036249">
    <property type="entry name" value="Thioredoxin-like_sf"/>
</dbReference>
<dbReference type="InterPro" id="IPR036282">
    <property type="entry name" value="Glutathione-S-Trfase_C_sf"/>
</dbReference>
<dbReference type="SUPFAM" id="SSF52833">
    <property type="entry name" value="Thioredoxin-like"/>
    <property type="match status" value="1"/>
</dbReference>
<evidence type="ECO:0000256" key="1">
    <source>
        <dbReference type="ARBA" id="ARBA00007409"/>
    </source>
</evidence>
<comment type="caution">
    <text evidence="4">The sequence shown here is derived from an EMBL/GenBank/DDBJ whole genome shotgun (WGS) entry which is preliminary data.</text>
</comment>
<organism evidence="4 5">
    <name type="scientific">Hydnum rufescens UP504</name>
    <dbReference type="NCBI Taxonomy" id="1448309"/>
    <lineage>
        <taxon>Eukaryota</taxon>
        <taxon>Fungi</taxon>
        <taxon>Dikarya</taxon>
        <taxon>Basidiomycota</taxon>
        <taxon>Agaricomycotina</taxon>
        <taxon>Agaricomycetes</taxon>
        <taxon>Cantharellales</taxon>
        <taxon>Hydnaceae</taxon>
        <taxon>Hydnum</taxon>
    </lineage>
</organism>
<protein>
    <recommendedName>
        <fullName evidence="6">Glutathione S-transferase</fullName>
    </recommendedName>
</protein>
<dbReference type="InterPro" id="IPR004045">
    <property type="entry name" value="Glutathione_S-Trfase_N"/>
</dbReference>
<dbReference type="PROSITE" id="PS50404">
    <property type="entry name" value="GST_NTER"/>
    <property type="match status" value="1"/>
</dbReference>
<feature type="domain" description="GST N-terminal" evidence="2">
    <location>
        <begin position="1"/>
        <end position="32"/>
    </location>
</feature>
<evidence type="ECO:0008006" key="6">
    <source>
        <dbReference type="Google" id="ProtNLM"/>
    </source>
</evidence>
<keyword evidence="5" id="KW-1185">Reference proteome</keyword>
<dbReference type="Gene3D" id="3.40.30.10">
    <property type="entry name" value="Glutaredoxin"/>
    <property type="match status" value="1"/>
</dbReference>
<evidence type="ECO:0000259" key="3">
    <source>
        <dbReference type="PROSITE" id="PS50405"/>
    </source>
</evidence>
<evidence type="ECO:0000313" key="5">
    <source>
        <dbReference type="Proteomes" id="UP000886523"/>
    </source>
</evidence>
<dbReference type="InterPro" id="IPR004046">
    <property type="entry name" value="GST_C"/>
</dbReference>
<dbReference type="OrthoDB" id="2098326at2759"/>
<dbReference type="Pfam" id="PF00043">
    <property type="entry name" value="GST_C"/>
    <property type="match status" value="1"/>
</dbReference>
<accession>A0A9P6DUH7</accession>
<reference evidence="4" key="1">
    <citation type="journal article" date="2020" name="Nat. Commun.">
        <title>Large-scale genome sequencing of mycorrhizal fungi provides insights into the early evolution of symbiotic traits.</title>
        <authorList>
            <person name="Miyauchi S."/>
            <person name="Kiss E."/>
            <person name="Kuo A."/>
            <person name="Drula E."/>
            <person name="Kohler A."/>
            <person name="Sanchez-Garcia M."/>
            <person name="Morin E."/>
            <person name="Andreopoulos B."/>
            <person name="Barry K.W."/>
            <person name="Bonito G."/>
            <person name="Buee M."/>
            <person name="Carver A."/>
            <person name="Chen C."/>
            <person name="Cichocki N."/>
            <person name="Clum A."/>
            <person name="Culley D."/>
            <person name="Crous P.W."/>
            <person name="Fauchery L."/>
            <person name="Girlanda M."/>
            <person name="Hayes R.D."/>
            <person name="Keri Z."/>
            <person name="LaButti K."/>
            <person name="Lipzen A."/>
            <person name="Lombard V."/>
            <person name="Magnuson J."/>
            <person name="Maillard F."/>
            <person name="Murat C."/>
            <person name="Nolan M."/>
            <person name="Ohm R.A."/>
            <person name="Pangilinan J."/>
            <person name="Pereira M.F."/>
            <person name="Perotto S."/>
            <person name="Peter M."/>
            <person name="Pfister S."/>
            <person name="Riley R."/>
            <person name="Sitrit Y."/>
            <person name="Stielow J.B."/>
            <person name="Szollosi G."/>
            <person name="Zifcakova L."/>
            <person name="Stursova M."/>
            <person name="Spatafora J.W."/>
            <person name="Tedersoo L."/>
            <person name="Vaario L.M."/>
            <person name="Yamada A."/>
            <person name="Yan M."/>
            <person name="Wang P."/>
            <person name="Xu J."/>
            <person name="Bruns T."/>
            <person name="Baldrian P."/>
            <person name="Vilgalys R."/>
            <person name="Dunand C."/>
            <person name="Henrissat B."/>
            <person name="Grigoriev I.V."/>
            <person name="Hibbett D."/>
            <person name="Nagy L.G."/>
            <person name="Martin F.M."/>
        </authorList>
    </citation>
    <scope>NUCLEOTIDE SEQUENCE</scope>
    <source>
        <strain evidence="4">UP504</strain>
    </source>
</reference>
<comment type="similarity">
    <text evidence="1">Belongs to the GST superfamily.</text>
</comment>
<dbReference type="EMBL" id="MU129013">
    <property type="protein sequence ID" value="KAF9510625.1"/>
    <property type="molecule type" value="Genomic_DNA"/>
</dbReference>
<evidence type="ECO:0000313" key="4">
    <source>
        <dbReference type="EMBL" id="KAF9510625.1"/>
    </source>
</evidence>
<name>A0A9P6DUH7_9AGAM</name>
<dbReference type="InterPro" id="IPR010987">
    <property type="entry name" value="Glutathione-S-Trfase_C-like"/>
</dbReference>
<proteinExistence type="inferred from homology"/>
<dbReference type="AlphaFoldDB" id="A0A9P6DUH7"/>
<dbReference type="PROSITE" id="PS50405">
    <property type="entry name" value="GST_CTER"/>
    <property type="match status" value="1"/>
</dbReference>
<dbReference type="Gene3D" id="1.20.1050.10">
    <property type="match status" value="1"/>
</dbReference>
<gene>
    <name evidence="4" type="ORF">BS47DRAFT_1347755</name>
</gene>
<dbReference type="SUPFAM" id="SSF47616">
    <property type="entry name" value="GST C-terminal domain-like"/>
    <property type="match status" value="1"/>
</dbReference>
<evidence type="ECO:0000259" key="2">
    <source>
        <dbReference type="PROSITE" id="PS50404"/>
    </source>
</evidence>
<dbReference type="PANTHER" id="PTHR44051">
    <property type="entry name" value="GLUTATHIONE S-TRANSFERASE-RELATED"/>
    <property type="match status" value="1"/>
</dbReference>
<dbReference type="Proteomes" id="UP000886523">
    <property type="component" value="Unassembled WGS sequence"/>
</dbReference>
<feature type="domain" description="GST C-terminal" evidence="3">
    <location>
        <begin position="58"/>
        <end position="177"/>
    </location>
</feature>
<sequence length="177" mass="19582">MGKSPVITDGNLVLAESGAIVDYIIKKYDSTGRLQASESTAIVNTYYTHFSEGSLMGHLTFKYRMNRAAGQAPWFVRPFIRYLTNTVSATGDSSTVEASVDMIEEHLSKLPENAFFAGGENPTSADFMMIFPLEVLGQLFPQLIDPKKHLKAYVEMVHQLPAFKRGVEKGGSYSYAN</sequence>
<dbReference type="PANTHER" id="PTHR44051:SF9">
    <property type="entry name" value="GLUTATHIONE S-TRANSFERASE 1"/>
    <property type="match status" value="1"/>
</dbReference>